<organism evidence="1 2">
    <name type="scientific">Streptomyces clavifer</name>
    <dbReference type="NCBI Taxonomy" id="68188"/>
    <lineage>
        <taxon>Bacteria</taxon>
        <taxon>Bacillati</taxon>
        <taxon>Actinomycetota</taxon>
        <taxon>Actinomycetes</taxon>
        <taxon>Kitasatosporales</taxon>
        <taxon>Streptomycetaceae</taxon>
        <taxon>Streptomyces</taxon>
    </lineage>
</organism>
<sequence>MTGHSDGYTVSGASINGNSHLLVELAGLLYEGRPDGEMTVAARVPRTHHEVSEALDSFARFSKDQYLDTVSLLAALSTKLRTAGGNYAEADHATDEQFRRILASGRFVPSEDR</sequence>
<evidence type="ECO:0000313" key="2">
    <source>
        <dbReference type="Proteomes" id="UP001519311"/>
    </source>
</evidence>
<dbReference type="Proteomes" id="UP001519311">
    <property type="component" value="Unassembled WGS sequence"/>
</dbReference>
<gene>
    <name evidence="1" type="ORF">JOF59_000963</name>
</gene>
<reference evidence="1 2" key="1">
    <citation type="submission" date="2021-03" db="EMBL/GenBank/DDBJ databases">
        <title>Sequencing the genomes of 1000 actinobacteria strains.</title>
        <authorList>
            <person name="Klenk H.-P."/>
        </authorList>
    </citation>
    <scope>NUCLEOTIDE SEQUENCE [LARGE SCALE GENOMIC DNA]</scope>
    <source>
        <strain evidence="1 2">DSM 40843</strain>
    </source>
</reference>
<keyword evidence="2" id="KW-1185">Reference proteome</keyword>
<proteinExistence type="predicted"/>
<protein>
    <submittedName>
        <fullName evidence="1">Uncharacterized protein</fullName>
    </submittedName>
</protein>
<accession>A0ABS4V3U8</accession>
<dbReference type="EMBL" id="JAGINS010000001">
    <property type="protein sequence ID" value="MBP2358563.1"/>
    <property type="molecule type" value="Genomic_DNA"/>
</dbReference>
<name>A0ABS4V3U8_9ACTN</name>
<comment type="caution">
    <text evidence="1">The sequence shown here is derived from an EMBL/GenBank/DDBJ whole genome shotgun (WGS) entry which is preliminary data.</text>
</comment>
<dbReference type="RefSeq" id="WP_056789180.1">
    <property type="nucleotide sequence ID" value="NZ_BMWJ01000014.1"/>
</dbReference>
<evidence type="ECO:0000313" key="1">
    <source>
        <dbReference type="EMBL" id="MBP2358563.1"/>
    </source>
</evidence>